<evidence type="ECO:0000256" key="7">
    <source>
        <dbReference type="ARBA" id="ARBA00023177"/>
    </source>
</evidence>
<feature type="transmembrane region" description="Helical" evidence="8">
    <location>
        <begin position="50"/>
        <end position="73"/>
    </location>
</feature>
<evidence type="ECO:0000256" key="5">
    <source>
        <dbReference type="ARBA" id="ARBA00022989"/>
    </source>
</evidence>
<name>A0AAD6JEP7_9ROSI</name>
<evidence type="ECO:0000256" key="6">
    <source>
        <dbReference type="ARBA" id="ARBA00023136"/>
    </source>
</evidence>
<feature type="transmembrane region" description="Helical" evidence="8">
    <location>
        <begin position="321"/>
        <end position="341"/>
    </location>
</feature>
<evidence type="ECO:0000313" key="11">
    <source>
        <dbReference type="Proteomes" id="UP001162972"/>
    </source>
</evidence>
<comment type="caution">
    <text evidence="8">Lacks conserved residue(s) required for the propagation of feature annotation.</text>
</comment>
<evidence type="ECO:0000256" key="4">
    <source>
        <dbReference type="ARBA" id="ARBA00022692"/>
    </source>
</evidence>
<comment type="subcellular location">
    <subcellularLocation>
        <location evidence="8">Cell membrane</location>
        <topology evidence="8">Multi-pass membrane protein</topology>
    </subcellularLocation>
    <subcellularLocation>
        <location evidence="1">Membrane</location>
        <topology evidence="1">Multi-pass membrane protein</topology>
    </subcellularLocation>
</comment>
<evidence type="ECO:0000259" key="9">
    <source>
        <dbReference type="Pfam" id="PF00909"/>
    </source>
</evidence>
<evidence type="ECO:0000256" key="8">
    <source>
        <dbReference type="RuleBase" id="RU362002"/>
    </source>
</evidence>
<accession>A0AAD6JEP7</accession>
<evidence type="ECO:0000256" key="3">
    <source>
        <dbReference type="ARBA" id="ARBA00022448"/>
    </source>
</evidence>
<dbReference type="InterPro" id="IPR029020">
    <property type="entry name" value="Ammonium/urea_transptr"/>
</dbReference>
<dbReference type="GO" id="GO:0008519">
    <property type="term" value="F:ammonium channel activity"/>
    <property type="evidence" value="ECO:0007669"/>
    <property type="project" value="InterPro"/>
</dbReference>
<feature type="transmembrane region" description="Helical" evidence="8">
    <location>
        <begin position="160"/>
        <end position="179"/>
    </location>
</feature>
<dbReference type="Pfam" id="PF00909">
    <property type="entry name" value="Ammonium_transp"/>
    <property type="match status" value="1"/>
</dbReference>
<dbReference type="GO" id="GO:0005886">
    <property type="term" value="C:plasma membrane"/>
    <property type="evidence" value="ECO:0007669"/>
    <property type="project" value="UniProtKB-SubCell"/>
</dbReference>
<organism evidence="10 11">
    <name type="scientific">Salix udensis</name>
    <dbReference type="NCBI Taxonomy" id="889485"/>
    <lineage>
        <taxon>Eukaryota</taxon>
        <taxon>Viridiplantae</taxon>
        <taxon>Streptophyta</taxon>
        <taxon>Embryophyta</taxon>
        <taxon>Tracheophyta</taxon>
        <taxon>Spermatophyta</taxon>
        <taxon>Magnoliopsida</taxon>
        <taxon>eudicotyledons</taxon>
        <taxon>Gunneridae</taxon>
        <taxon>Pentapetalae</taxon>
        <taxon>rosids</taxon>
        <taxon>fabids</taxon>
        <taxon>Malpighiales</taxon>
        <taxon>Salicaceae</taxon>
        <taxon>Saliceae</taxon>
        <taxon>Salix</taxon>
    </lineage>
</organism>
<dbReference type="NCBIfam" id="TIGR00836">
    <property type="entry name" value="amt"/>
    <property type="match status" value="1"/>
</dbReference>
<dbReference type="Gene3D" id="1.10.3430.10">
    <property type="entry name" value="Ammonium transporter AmtB like domains"/>
    <property type="match status" value="1"/>
</dbReference>
<keyword evidence="5 8" id="KW-1133">Transmembrane helix</keyword>
<evidence type="ECO:0000256" key="1">
    <source>
        <dbReference type="ARBA" id="ARBA00004141"/>
    </source>
</evidence>
<dbReference type="SUPFAM" id="SSF111352">
    <property type="entry name" value="Ammonium transporter"/>
    <property type="match status" value="1"/>
</dbReference>
<gene>
    <name evidence="10" type="ORF">OIU84_011961</name>
</gene>
<dbReference type="InterPro" id="IPR001905">
    <property type="entry name" value="Ammonium_transpt"/>
</dbReference>
<feature type="transmembrane region" description="Helical" evidence="8">
    <location>
        <begin position="94"/>
        <end position="113"/>
    </location>
</feature>
<dbReference type="Proteomes" id="UP001162972">
    <property type="component" value="Chromosome 2"/>
</dbReference>
<keyword evidence="7 8" id="KW-0924">Ammonia transport</keyword>
<feature type="transmembrane region" description="Helical" evidence="8">
    <location>
        <begin position="223"/>
        <end position="241"/>
    </location>
</feature>
<dbReference type="PANTHER" id="PTHR11730:SF94">
    <property type="entry name" value="AMMONIUM TRANSPORTER"/>
    <property type="match status" value="1"/>
</dbReference>
<dbReference type="InterPro" id="IPR024041">
    <property type="entry name" value="NH4_transpt_AmtB-like_dom"/>
</dbReference>
<comment type="caution">
    <text evidence="10">The sequence shown here is derived from an EMBL/GenBank/DDBJ whole genome shotgun (WGS) entry which is preliminary data.</text>
</comment>
<proteinExistence type="inferred from homology"/>
<comment type="similarity">
    <text evidence="2 8">Belongs to the ammonia transporter channel (TC 1.A.11.2) family.</text>
</comment>
<keyword evidence="3 8" id="KW-0813">Transport</keyword>
<evidence type="ECO:0000256" key="2">
    <source>
        <dbReference type="ARBA" id="ARBA00005887"/>
    </source>
</evidence>
<keyword evidence="6 8" id="KW-0472">Membrane</keyword>
<keyword evidence="11" id="KW-1185">Reference proteome</keyword>
<reference evidence="10 11" key="1">
    <citation type="journal article" date="2023" name="Int. J. Mol. Sci.">
        <title>De Novo Assembly and Annotation of 11 Diverse Shrub Willow (Salix) Genomes Reveals Novel Gene Organization in Sex-Linked Regions.</title>
        <authorList>
            <person name="Hyden B."/>
            <person name="Feng K."/>
            <person name="Yates T.B."/>
            <person name="Jawdy S."/>
            <person name="Cereghino C."/>
            <person name="Smart L.B."/>
            <person name="Muchero W."/>
        </authorList>
    </citation>
    <scope>NUCLEOTIDE SEQUENCE [LARGE SCALE GENOMIC DNA]</scope>
    <source>
        <tissue evidence="10">Shoot tip</tissue>
    </source>
</reference>
<feature type="domain" description="Ammonium transporter AmtB-like" evidence="9">
    <location>
        <begin position="50"/>
        <end position="383"/>
    </location>
</feature>
<keyword evidence="4 8" id="KW-0812">Transmembrane</keyword>
<dbReference type="GO" id="GO:0097272">
    <property type="term" value="P:ammonium homeostasis"/>
    <property type="evidence" value="ECO:0007669"/>
    <property type="project" value="TreeGrafter"/>
</dbReference>
<sequence>MAALTCSASDLQSLLGGAANVTGAAEYICTRFAAVSDHFVDTAYAVDSTYLLFSAYLVFAMQLGFAMLCAGSVRAKNTMNIMLTNVLDAATGGLFYYLFGFAFAFGSPSNGFIGRQFFGLESFPSPSFDYGYFLYQWAFAIAAAGITSGSIAERTQFASYLIYSSFLTGFVYPIVSHWFWSADGWASAGRADGIAGLWGALIEGPRMGRFDHEGKSMPLRGHSGTLVVLGTFLLWFGWYGFNPGSFLNILRVYGDAGSYYGQWSAIGRTAVTTTLAGSSAALTTLFGKRMLAGHWNVTDVCNGLLGGFAAITSGCSVVDPWAAIVCGFVAAWVLIGCNKLAEKFHYDDPLEAAQLHGGCGAWGIIFTALFAKETYVNEIYSGRPGRPYGTAHGRWWKALVSTHCPDFW</sequence>
<dbReference type="AlphaFoldDB" id="A0AAD6JEP7"/>
<evidence type="ECO:0000313" key="10">
    <source>
        <dbReference type="EMBL" id="KAJ6403659.1"/>
    </source>
</evidence>
<feature type="transmembrane region" description="Helical" evidence="8">
    <location>
        <begin position="133"/>
        <end position="153"/>
    </location>
</feature>
<dbReference type="EMBL" id="JAPFFJ010000017">
    <property type="protein sequence ID" value="KAJ6403659.1"/>
    <property type="molecule type" value="Genomic_DNA"/>
</dbReference>
<dbReference type="PANTHER" id="PTHR11730">
    <property type="entry name" value="AMMONIUM TRANSPORTER"/>
    <property type="match status" value="1"/>
</dbReference>
<protein>
    <recommendedName>
        <fullName evidence="8">Ammonium transporter</fullName>
    </recommendedName>
</protein>